<feature type="transmembrane region" description="Helical" evidence="1">
    <location>
        <begin position="65"/>
        <end position="85"/>
    </location>
</feature>
<reference evidence="2" key="1">
    <citation type="submission" date="2023-08" db="EMBL/GenBank/DDBJ databases">
        <title>Black Yeasts Isolated from many extreme environments.</title>
        <authorList>
            <person name="Coleine C."/>
            <person name="Stajich J.E."/>
            <person name="Selbmann L."/>
        </authorList>
    </citation>
    <scope>NUCLEOTIDE SEQUENCE</scope>
    <source>
        <strain evidence="2">CCFEE 5810</strain>
    </source>
</reference>
<keyword evidence="1" id="KW-0812">Transmembrane</keyword>
<name>A0AAN8A2H4_9PEZI</name>
<evidence type="ECO:0000313" key="2">
    <source>
        <dbReference type="EMBL" id="KAK5698255.1"/>
    </source>
</evidence>
<dbReference type="AlphaFoldDB" id="A0AAN8A2H4"/>
<gene>
    <name evidence="2" type="ORF">LTR97_007216</name>
</gene>
<organism evidence="2 3">
    <name type="scientific">Elasticomyces elasticus</name>
    <dbReference type="NCBI Taxonomy" id="574655"/>
    <lineage>
        <taxon>Eukaryota</taxon>
        <taxon>Fungi</taxon>
        <taxon>Dikarya</taxon>
        <taxon>Ascomycota</taxon>
        <taxon>Pezizomycotina</taxon>
        <taxon>Dothideomycetes</taxon>
        <taxon>Dothideomycetidae</taxon>
        <taxon>Mycosphaerellales</taxon>
        <taxon>Teratosphaeriaceae</taxon>
        <taxon>Elasticomyces</taxon>
    </lineage>
</organism>
<keyword evidence="1" id="KW-1133">Transmembrane helix</keyword>
<evidence type="ECO:0000313" key="3">
    <source>
        <dbReference type="Proteomes" id="UP001310594"/>
    </source>
</evidence>
<sequence>MATIGATVHTTPLGVGRYHVNQVDSSLTSRHPPTLRPHQDPFGFLAGPINHGIIKIMGYVDSIRLMAVVTLSVFGLTLGTFSGFLKDGLHVDFNLQAATGSITLYLKHSTAELRVRGLTISEVDWYDGFAFDERLMHMRLPTNRLKSVRRQSLSMMLQKGSELASRLRPQSWMTDRSSIGAHVGSQLGDSFGSSNS</sequence>
<keyword evidence="1" id="KW-0472">Membrane</keyword>
<dbReference type="Proteomes" id="UP001310594">
    <property type="component" value="Unassembled WGS sequence"/>
</dbReference>
<dbReference type="EMBL" id="JAVRQU010000010">
    <property type="protein sequence ID" value="KAK5698255.1"/>
    <property type="molecule type" value="Genomic_DNA"/>
</dbReference>
<protein>
    <submittedName>
        <fullName evidence="2">Uncharacterized protein</fullName>
    </submittedName>
</protein>
<comment type="caution">
    <text evidence="2">The sequence shown here is derived from an EMBL/GenBank/DDBJ whole genome shotgun (WGS) entry which is preliminary data.</text>
</comment>
<proteinExistence type="predicted"/>
<evidence type="ECO:0000256" key="1">
    <source>
        <dbReference type="SAM" id="Phobius"/>
    </source>
</evidence>
<accession>A0AAN8A2H4</accession>